<gene>
    <name evidence="1" type="ORF">BpHYR1_015032</name>
</gene>
<protein>
    <submittedName>
        <fullName evidence="1">Uncharacterized protein</fullName>
    </submittedName>
</protein>
<keyword evidence="2" id="KW-1185">Reference proteome</keyword>
<dbReference type="EMBL" id="REGN01006023">
    <property type="protein sequence ID" value="RNA11186.1"/>
    <property type="molecule type" value="Genomic_DNA"/>
</dbReference>
<reference evidence="1 2" key="1">
    <citation type="journal article" date="2018" name="Sci. Rep.">
        <title>Genomic signatures of local adaptation to the degree of environmental predictability in rotifers.</title>
        <authorList>
            <person name="Franch-Gras L."/>
            <person name="Hahn C."/>
            <person name="Garcia-Roger E.M."/>
            <person name="Carmona M.J."/>
            <person name="Serra M."/>
            <person name="Gomez A."/>
        </authorList>
    </citation>
    <scope>NUCLEOTIDE SEQUENCE [LARGE SCALE GENOMIC DNA]</scope>
    <source>
        <strain evidence="1">HYR1</strain>
    </source>
</reference>
<name>A0A3M7QIC8_BRAPC</name>
<accession>A0A3M7QIC8</accession>
<evidence type="ECO:0000313" key="1">
    <source>
        <dbReference type="EMBL" id="RNA11186.1"/>
    </source>
</evidence>
<dbReference type="Proteomes" id="UP000276133">
    <property type="component" value="Unassembled WGS sequence"/>
</dbReference>
<sequence>MCGCLGAAVVGDVVSDVAPTAAPTILLVWLSSSSSSYLNNLKKDEFLVTTWFSLSALIKLPLIYVTVCGCGSHDGVDMRSLVSSI</sequence>
<organism evidence="1 2">
    <name type="scientific">Brachionus plicatilis</name>
    <name type="common">Marine rotifer</name>
    <name type="synonym">Brachionus muelleri</name>
    <dbReference type="NCBI Taxonomy" id="10195"/>
    <lineage>
        <taxon>Eukaryota</taxon>
        <taxon>Metazoa</taxon>
        <taxon>Spiralia</taxon>
        <taxon>Gnathifera</taxon>
        <taxon>Rotifera</taxon>
        <taxon>Eurotatoria</taxon>
        <taxon>Monogononta</taxon>
        <taxon>Pseudotrocha</taxon>
        <taxon>Ploima</taxon>
        <taxon>Brachionidae</taxon>
        <taxon>Brachionus</taxon>
    </lineage>
</organism>
<dbReference type="AlphaFoldDB" id="A0A3M7QIC8"/>
<proteinExistence type="predicted"/>
<evidence type="ECO:0000313" key="2">
    <source>
        <dbReference type="Proteomes" id="UP000276133"/>
    </source>
</evidence>
<comment type="caution">
    <text evidence="1">The sequence shown here is derived from an EMBL/GenBank/DDBJ whole genome shotgun (WGS) entry which is preliminary data.</text>
</comment>